<protein>
    <submittedName>
        <fullName evidence="2">Uncharacterized protein</fullName>
    </submittedName>
</protein>
<dbReference type="EMBL" id="CAACVI010000034">
    <property type="protein sequence ID" value="VEN74445.1"/>
    <property type="molecule type" value="Genomic_DNA"/>
</dbReference>
<keyword evidence="1" id="KW-1133">Transmembrane helix</keyword>
<evidence type="ECO:0000313" key="2">
    <source>
        <dbReference type="EMBL" id="VEN74445.1"/>
    </source>
</evidence>
<accession>A0A484HNE7</accession>
<evidence type="ECO:0000256" key="1">
    <source>
        <dbReference type="SAM" id="Phobius"/>
    </source>
</evidence>
<feature type="transmembrane region" description="Helical" evidence="1">
    <location>
        <begin position="12"/>
        <end position="36"/>
    </location>
</feature>
<name>A0A484HNE7_9BACT</name>
<proteinExistence type="predicted"/>
<sequence length="62" mass="7181">MTPDNQRKRLLISIFLLGFVLFNYPILSLFNLSLIISGMPLLYLYLFFVWALIIALMAIAIM</sequence>
<keyword evidence="1" id="KW-0472">Membrane</keyword>
<keyword evidence="1" id="KW-0812">Transmembrane</keyword>
<gene>
    <name evidence="2" type="ORF">EPICR_40024</name>
</gene>
<reference evidence="2" key="1">
    <citation type="submission" date="2019-01" db="EMBL/GenBank/DDBJ databases">
        <authorList>
            <consortium name="Genoscope - CEA"/>
            <person name="William W."/>
        </authorList>
    </citation>
    <scope>NUCLEOTIDE SEQUENCE</scope>
    <source>
        <strain evidence="2">CR-1</strain>
    </source>
</reference>
<organism evidence="2">
    <name type="scientific">uncultured Desulfobacteraceae bacterium</name>
    <dbReference type="NCBI Taxonomy" id="218296"/>
    <lineage>
        <taxon>Bacteria</taxon>
        <taxon>Pseudomonadati</taxon>
        <taxon>Thermodesulfobacteriota</taxon>
        <taxon>Desulfobacteria</taxon>
        <taxon>Desulfobacterales</taxon>
        <taxon>Desulfobacteraceae</taxon>
        <taxon>environmental samples</taxon>
    </lineage>
</organism>
<feature type="transmembrane region" description="Helical" evidence="1">
    <location>
        <begin position="42"/>
        <end position="61"/>
    </location>
</feature>
<dbReference type="AlphaFoldDB" id="A0A484HNE7"/>